<dbReference type="InterPro" id="IPR013096">
    <property type="entry name" value="Cupin_2"/>
</dbReference>
<dbReference type="InterPro" id="IPR014500">
    <property type="entry name" value="UCP019307_cupin"/>
</dbReference>
<protein>
    <submittedName>
        <fullName evidence="2">Cupin domain-containing protein</fullName>
    </submittedName>
</protein>
<gene>
    <name evidence="2" type="ORF">KGQ91_01810</name>
</gene>
<evidence type="ECO:0000313" key="2">
    <source>
        <dbReference type="EMBL" id="MBZ9566428.1"/>
    </source>
</evidence>
<dbReference type="InterPro" id="IPR011051">
    <property type="entry name" value="RmlC_Cupin_sf"/>
</dbReference>
<evidence type="ECO:0000313" key="3">
    <source>
        <dbReference type="Proteomes" id="UP001319883"/>
    </source>
</evidence>
<dbReference type="PANTHER" id="PTHR36448:SF2">
    <property type="entry name" value="CUPIN TYPE-1 DOMAIN-CONTAINING PROTEIN"/>
    <property type="match status" value="1"/>
</dbReference>
<keyword evidence="3" id="KW-1185">Reference proteome</keyword>
<dbReference type="Gene3D" id="2.60.120.10">
    <property type="entry name" value="Jelly Rolls"/>
    <property type="match status" value="1"/>
</dbReference>
<dbReference type="EMBL" id="JAGXFD010000001">
    <property type="protein sequence ID" value="MBZ9566428.1"/>
    <property type="molecule type" value="Genomic_DNA"/>
</dbReference>
<accession>A0ABS7WUX9</accession>
<dbReference type="PANTHER" id="PTHR36448">
    <property type="entry name" value="BLR7373 PROTEIN"/>
    <property type="match status" value="1"/>
</dbReference>
<evidence type="ECO:0000259" key="1">
    <source>
        <dbReference type="Pfam" id="PF07883"/>
    </source>
</evidence>
<dbReference type="Proteomes" id="UP001319883">
    <property type="component" value="Unassembled WGS sequence"/>
</dbReference>
<dbReference type="InterPro" id="IPR014710">
    <property type="entry name" value="RmlC-like_jellyroll"/>
</dbReference>
<dbReference type="PIRSF" id="PIRSF019307">
    <property type="entry name" value="UCP019307"/>
    <property type="match status" value="1"/>
</dbReference>
<dbReference type="SUPFAM" id="SSF51182">
    <property type="entry name" value="RmlC-like cupins"/>
    <property type="match status" value="1"/>
</dbReference>
<dbReference type="RefSeq" id="WP_224416508.1">
    <property type="nucleotide sequence ID" value="NZ_JAGXFC010000001.1"/>
</dbReference>
<proteinExistence type="predicted"/>
<organism evidence="2 3">
    <name type="scientific">Modicisalibacter tunisiensis</name>
    <dbReference type="NCBI Taxonomy" id="390637"/>
    <lineage>
        <taxon>Bacteria</taxon>
        <taxon>Pseudomonadati</taxon>
        <taxon>Pseudomonadota</taxon>
        <taxon>Gammaproteobacteria</taxon>
        <taxon>Oceanospirillales</taxon>
        <taxon>Halomonadaceae</taxon>
        <taxon>Modicisalibacter</taxon>
    </lineage>
</organism>
<name>A0ABS7WUX9_9GAMM</name>
<dbReference type="InterPro" id="IPR047121">
    <property type="entry name" value="YjiB-like"/>
</dbReference>
<dbReference type="CDD" id="cd02219">
    <property type="entry name" value="cupin_YjlB-like"/>
    <property type="match status" value="1"/>
</dbReference>
<feature type="domain" description="Cupin type-2" evidence="1">
    <location>
        <begin position="74"/>
        <end position="126"/>
    </location>
</feature>
<dbReference type="Pfam" id="PF07883">
    <property type="entry name" value="Cupin_2"/>
    <property type="match status" value="1"/>
</dbReference>
<reference evidence="2 3" key="1">
    <citation type="submission" date="2021-05" db="EMBL/GenBank/DDBJ databases">
        <title>Petroleum and Energy Research Collection (APPE): ex situ preservation of microbial diversity associated with the oil industry and exploitation of its biotechnological potential.</title>
        <authorList>
            <person name="Paixao C.T.M."/>
            <person name="Gomes M.B."/>
            <person name="Oliveira V.M."/>
        </authorList>
    </citation>
    <scope>NUCLEOTIDE SEQUENCE [LARGE SCALE GENOMIC DNA]</scope>
    <source>
        <strain evidence="2 3">LIT2</strain>
    </source>
</reference>
<sequence length="182" mass="19771">MDDTLEALGLEIPDCLQFADDGAIPNSHLATLVFRAHRIPRSEGGDRERLAALFGARFAASGWPASWRGEVFDYHHYHSTAHEAFGVLSGWGLLRLGGEAGRDVEVRRGDVLVLPAGTGHCQRDASEDFLLLAAYPEDQPTLDLIGADPARHDAAVARIAEVSQPARDPLGGEMARWWPAPK</sequence>
<comment type="caution">
    <text evidence="2">The sequence shown here is derived from an EMBL/GenBank/DDBJ whole genome shotgun (WGS) entry which is preliminary data.</text>
</comment>